<protein>
    <submittedName>
        <fullName evidence="1">Uncharacterized protein</fullName>
    </submittedName>
</protein>
<name>A0A9Q0U4I7_9ROSI</name>
<proteinExistence type="predicted"/>
<sequence>MSSAMMLRTASEVFCFVFSVWSPMS</sequence>
<dbReference type="AlphaFoldDB" id="A0A9Q0U4I7"/>
<dbReference type="Proteomes" id="UP001151752">
    <property type="component" value="Chromosome 14"/>
</dbReference>
<accession>A0A9Q0U4I7</accession>
<evidence type="ECO:0000313" key="2">
    <source>
        <dbReference type="Proteomes" id="UP001151752"/>
    </source>
</evidence>
<reference evidence="1" key="1">
    <citation type="submission" date="2022-11" db="EMBL/GenBank/DDBJ databases">
        <authorList>
            <person name="Hyden B.L."/>
            <person name="Feng K."/>
            <person name="Yates T."/>
            <person name="Jawdy S."/>
            <person name="Smart L.B."/>
            <person name="Muchero W."/>
        </authorList>
    </citation>
    <scope>NUCLEOTIDE SEQUENCE</scope>
    <source>
        <tissue evidence="1">Shoot tip</tissue>
    </source>
</reference>
<comment type="caution">
    <text evidence="1">The sequence shown here is derived from an EMBL/GenBank/DDBJ whole genome shotgun (WGS) entry which is preliminary data.</text>
</comment>
<dbReference type="EMBL" id="JAPFFM010000013">
    <property type="protein sequence ID" value="KAJ6723339.1"/>
    <property type="molecule type" value="Genomic_DNA"/>
</dbReference>
<evidence type="ECO:0000313" key="1">
    <source>
        <dbReference type="EMBL" id="KAJ6723339.1"/>
    </source>
</evidence>
<organism evidence="1 2">
    <name type="scientific">Salix koriyanagi</name>
    <dbReference type="NCBI Taxonomy" id="2511006"/>
    <lineage>
        <taxon>Eukaryota</taxon>
        <taxon>Viridiplantae</taxon>
        <taxon>Streptophyta</taxon>
        <taxon>Embryophyta</taxon>
        <taxon>Tracheophyta</taxon>
        <taxon>Spermatophyta</taxon>
        <taxon>Magnoliopsida</taxon>
        <taxon>eudicotyledons</taxon>
        <taxon>Gunneridae</taxon>
        <taxon>Pentapetalae</taxon>
        <taxon>rosids</taxon>
        <taxon>fabids</taxon>
        <taxon>Malpighiales</taxon>
        <taxon>Salicaceae</taxon>
        <taxon>Saliceae</taxon>
        <taxon>Salix</taxon>
    </lineage>
</organism>
<keyword evidence="2" id="KW-1185">Reference proteome</keyword>
<gene>
    <name evidence="1" type="ORF">OIU74_007828</name>
</gene>
<reference evidence="1" key="2">
    <citation type="journal article" date="2023" name="Int. J. Mol. Sci.">
        <title>De Novo Assembly and Annotation of 11 Diverse Shrub Willow (Salix) Genomes Reveals Novel Gene Organization in Sex-Linked Regions.</title>
        <authorList>
            <person name="Hyden B."/>
            <person name="Feng K."/>
            <person name="Yates T.B."/>
            <person name="Jawdy S."/>
            <person name="Cereghino C."/>
            <person name="Smart L.B."/>
            <person name="Muchero W."/>
        </authorList>
    </citation>
    <scope>NUCLEOTIDE SEQUENCE</scope>
    <source>
        <tissue evidence="1">Shoot tip</tissue>
    </source>
</reference>